<keyword evidence="2" id="KW-1185">Reference proteome</keyword>
<accession>A0A017T260</accession>
<proteinExistence type="predicted"/>
<dbReference type="STRING" id="1192034.CAP_5691"/>
<sequence length="123" mass="14167">MRRFVSMHVSSIELLEVLLLLRQSADKEWRAEDVARVIGSSMMSIRDRLANLSARNLVAAREGSDDIWYRYAPEEDLARVIEEVAALYKERRLTVINMIYARQAAGDIESFADAFRIFKKEGD</sequence>
<gene>
    <name evidence="1" type="ORF">CAP_5691</name>
</gene>
<dbReference type="AlphaFoldDB" id="A0A017T260"/>
<dbReference type="Proteomes" id="UP000019678">
    <property type="component" value="Unassembled WGS sequence"/>
</dbReference>
<evidence type="ECO:0000313" key="1">
    <source>
        <dbReference type="EMBL" id="EYF03359.1"/>
    </source>
</evidence>
<dbReference type="SUPFAM" id="SSF46785">
    <property type="entry name" value="Winged helix' DNA-binding domain"/>
    <property type="match status" value="1"/>
</dbReference>
<dbReference type="EMBL" id="ASRX01000048">
    <property type="protein sequence ID" value="EYF03359.1"/>
    <property type="molecule type" value="Genomic_DNA"/>
</dbReference>
<evidence type="ECO:0008006" key="3">
    <source>
        <dbReference type="Google" id="ProtNLM"/>
    </source>
</evidence>
<name>A0A017T260_9BACT</name>
<protein>
    <recommendedName>
        <fullName evidence="3">Transcriptional regulator</fullName>
    </recommendedName>
</protein>
<reference evidence="1 2" key="1">
    <citation type="submission" date="2013-05" db="EMBL/GenBank/DDBJ databases">
        <title>Genome assembly of Chondromyces apiculatus DSM 436.</title>
        <authorList>
            <person name="Sharma G."/>
            <person name="Khatri I."/>
            <person name="Kaur C."/>
            <person name="Mayilraj S."/>
            <person name="Subramanian S."/>
        </authorList>
    </citation>
    <scope>NUCLEOTIDE SEQUENCE [LARGE SCALE GENOMIC DNA]</scope>
    <source>
        <strain evidence="1 2">DSM 436</strain>
    </source>
</reference>
<evidence type="ECO:0000313" key="2">
    <source>
        <dbReference type="Proteomes" id="UP000019678"/>
    </source>
</evidence>
<comment type="caution">
    <text evidence="1">The sequence shown here is derived from an EMBL/GenBank/DDBJ whole genome shotgun (WGS) entry which is preliminary data.</text>
</comment>
<organism evidence="1 2">
    <name type="scientific">Chondromyces apiculatus DSM 436</name>
    <dbReference type="NCBI Taxonomy" id="1192034"/>
    <lineage>
        <taxon>Bacteria</taxon>
        <taxon>Pseudomonadati</taxon>
        <taxon>Myxococcota</taxon>
        <taxon>Polyangia</taxon>
        <taxon>Polyangiales</taxon>
        <taxon>Polyangiaceae</taxon>
        <taxon>Chondromyces</taxon>
    </lineage>
</organism>
<dbReference type="InterPro" id="IPR036390">
    <property type="entry name" value="WH_DNA-bd_sf"/>
</dbReference>
<dbReference type="eggNOG" id="COG3682">
    <property type="taxonomic scope" value="Bacteria"/>
</dbReference>